<dbReference type="eggNOG" id="ENOG5031N8C">
    <property type="taxonomic scope" value="Bacteria"/>
</dbReference>
<dbReference type="AlphaFoldDB" id="C9ZE48"/>
<dbReference type="EMBL" id="FN554889">
    <property type="protein sequence ID" value="CBG73480.1"/>
    <property type="molecule type" value="Genomic_DNA"/>
</dbReference>
<dbReference type="STRING" id="680198.SCAB_64771"/>
<dbReference type="KEGG" id="scb:SCAB_64771"/>
<dbReference type="Proteomes" id="UP000001444">
    <property type="component" value="Chromosome"/>
</dbReference>
<accession>C9ZE48</accession>
<evidence type="ECO:0000313" key="2">
    <source>
        <dbReference type="Proteomes" id="UP000001444"/>
    </source>
</evidence>
<dbReference type="HOGENOM" id="CLU_1342613_0_0_11"/>
<protein>
    <submittedName>
        <fullName evidence="1">Uncharacterized protein</fullName>
    </submittedName>
</protein>
<evidence type="ECO:0000313" key="1">
    <source>
        <dbReference type="EMBL" id="CBG73480.1"/>
    </source>
</evidence>
<dbReference type="RefSeq" id="WP_013004037.1">
    <property type="nucleotide sequence ID" value="NC_013929.1"/>
</dbReference>
<reference evidence="1 2" key="1">
    <citation type="journal article" date="2010" name="Mol. Plant Microbe Interact.">
        <title>Streptomyces scabies 87-22 contains a coronafacic acid-like biosynthetic cluster that contributes to plant-microbe interactions.</title>
        <authorList>
            <person name="Bignell D.R."/>
            <person name="Seipke R.F."/>
            <person name="Huguet-Tapia J.C."/>
            <person name="Chambers A.H."/>
            <person name="Parry R.J."/>
            <person name="Loria R."/>
        </authorList>
    </citation>
    <scope>NUCLEOTIDE SEQUENCE [LARGE SCALE GENOMIC DNA]</scope>
    <source>
        <strain evidence="1 2">87.22</strain>
    </source>
</reference>
<dbReference type="GeneID" id="24312364"/>
<sequence>MSKVREDVADMLRAGATYRQIIARLGVRQATIAATRKAYRIPLPAGRTGRHRDTPGAADVDAAIAAMLRAGATYTEVREQLHVSAQRISGVRLEQKIPVPAGRCPGHNGPRTPEQTLAQYSRPAADGHTTWTGPTDGAGKPTIWTRHQALSGWRVAFLAHHGREPDGRVQVACDQPRCIAGPHLTDRRIRQANQRADTAFEQIFGT</sequence>
<gene>
    <name evidence="1" type="ordered locus">SCAB_64771</name>
</gene>
<proteinExistence type="predicted"/>
<keyword evidence="2" id="KW-1185">Reference proteome</keyword>
<organism evidence="1 2">
    <name type="scientific">Streptomyces scabiei (strain 87.22)</name>
    <dbReference type="NCBI Taxonomy" id="680198"/>
    <lineage>
        <taxon>Bacteria</taxon>
        <taxon>Bacillati</taxon>
        <taxon>Actinomycetota</taxon>
        <taxon>Actinomycetes</taxon>
        <taxon>Kitasatosporales</taxon>
        <taxon>Streptomycetaceae</taxon>
        <taxon>Streptomyces</taxon>
    </lineage>
</organism>
<name>C9ZE48_STRSW</name>